<comment type="pathway">
    <text evidence="2">Siderophore biosynthesis; mycobactin biosynthesis.</text>
</comment>
<evidence type="ECO:0000256" key="2">
    <source>
        <dbReference type="ARBA" id="ARBA00005102"/>
    </source>
</evidence>
<dbReference type="RefSeq" id="WP_380624398.1">
    <property type="nucleotide sequence ID" value="NZ_JBHSDK010000030.1"/>
</dbReference>
<dbReference type="InterPro" id="IPR043146">
    <property type="entry name" value="Penicillin_amidase_N_B-knob"/>
</dbReference>
<dbReference type="InterPro" id="IPR016181">
    <property type="entry name" value="Acyl_CoA_acyltransferase"/>
</dbReference>
<dbReference type="InterPro" id="IPR000182">
    <property type="entry name" value="GNAT_dom"/>
</dbReference>
<keyword evidence="5" id="KW-0378">Hydrolase</keyword>
<dbReference type="CDD" id="cd03747">
    <property type="entry name" value="Ntn_PGA_like"/>
    <property type="match status" value="1"/>
</dbReference>
<dbReference type="InterPro" id="IPR023343">
    <property type="entry name" value="Penicillin_amidase_dom1"/>
</dbReference>
<comment type="function">
    <text evidence="1">Acyltransferase required for the direct transfer of medium- to long-chain fatty acyl moieties from a carrier protein (MbtL) on to the epsilon-amino group of lysine residue in the mycobactin core.</text>
</comment>
<dbReference type="Pfam" id="PF13523">
    <property type="entry name" value="Acetyltransf_8"/>
    <property type="match status" value="1"/>
</dbReference>
<evidence type="ECO:0000256" key="3">
    <source>
        <dbReference type="ARBA" id="ARBA00006586"/>
    </source>
</evidence>
<keyword evidence="9" id="KW-0808">Transferase</keyword>
<organism evidence="9 10">
    <name type="scientific">Salininema proteolyticum</name>
    <dbReference type="NCBI Taxonomy" id="1607685"/>
    <lineage>
        <taxon>Bacteria</taxon>
        <taxon>Bacillati</taxon>
        <taxon>Actinomycetota</taxon>
        <taxon>Actinomycetes</taxon>
        <taxon>Glycomycetales</taxon>
        <taxon>Glycomycetaceae</taxon>
        <taxon>Salininema</taxon>
    </lineage>
</organism>
<dbReference type="Gene3D" id="1.10.439.10">
    <property type="entry name" value="Penicillin Amidohydrolase, domain 1"/>
    <property type="match status" value="1"/>
</dbReference>
<comment type="similarity">
    <text evidence="3">Belongs to the peptidase S45 family.</text>
</comment>
<proteinExistence type="inferred from homology"/>
<dbReference type="Gene3D" id="2.30.120.10">
    <property type="match status" value="1"/>
</dbReference>
<dbReference type="SUPFAM" id="SSF55729">
    <property type="entry name" value="Acyl-CoA N-acyltransferases (Nat)"/>
    <property type="match status" value="1"/>
</dbReference>
<dbReference type="PANTHER" id="PTHR34218">
    <property type="entry name" value="PEPTIDASE S45 PENICILLIN AMIDASE"/>
    <property type="match status" value="1"/>
</dbReference>
<reference evidence="10" key="1">
    <citation type="journal article" date="2019" name="Int. J. Syst. Evol. Microbiol.">
        <title>The Global Catalogue of Microorganisms (GCM) 10K type strain sequencing project: providing services to taxonomists for standard genome sequencing and annotation.</title>
        <authorList>
            <consortium name="The Broad Institute Genomics Platform"/>
            <consortium name="The Broad Institute Genome Sequencing Center for Infectious Disease"/>
            <person name="Wu L."/>
            <person name="Ma J."/>
        </authorList>
    </citation>
    <scope>NUCLEOTIDE SEQUENCE [LARGE SCALE GENOMIC DNA]</scope>
    <source>
        <strain evidence="10">IBRC-M 10908</strain>
    </source>
</reference>
<name>A0ABV8U3T9_9ACTN</name>
<keyword evidence="10" id="KW-1185">Reference proteome</keyword>
<evidence type="ECO:0000256" key="1">
    <source>
        <dbReference type="ARBA" id="ARBA00003818"/>
    </source>
</evidence>
<keyword evidence="9" id="KW-0012">Acyltransferase</keyword>
<evidence type="ECO:0000256" key="7">
    <source>
        <dbReference type="ARBA" id="ARBA00031122"/>
    </source>
</evidence>
<accession>A0ABV8U3T9</accession>
<gene>
    <name evidence="9" type="ORF">ACFPET_19665</name>
</gene>
<dbReference type="SUPFAM" id="SSF56235">
    <property type="entry name" value="N-terminal nucleophile aminohydrolases (Ntn hydrolases)"/>
    <property type="match status" value="1"/>
</dbReference>
<keyword evidence="6" id="KW-0865">Zymogen</keyword>
<dbReference type="Gene3D" id="3.40.630.30">
    <property type="match status" value="1"/>
</dbReference>
<evidence type="ECO:0000256" key="5">
    <source>
        <dbReference type="ARBA" id="ARBA00022801"/>
    </source>
</evidence>
<dbReference type="InterPro" id="IPR002692">
    <property type="entry name" value="S45"/>
</dbReference>
<dbReference type="SMART" id="SM01006">
    <property type="entry name" value="AlcB"/>
    <property type="match status" value="1"/>
</dbReference>
<feature type="domain" description="N-acetyltransferase" evidence="8">
    <location>
        <begin position="720"/>
        <end position="873"/>
    </location>
</feature>
<dbReference type="Proteomes" id="UP001595823">
    <property type="component" value="Unassembled WGS sequence"/>
</dbReference>
<evidence type="ECO:0000256" key="4">
    <source>
        <dbReference type="ARBA" id="ARBA00020586"/>
    </source>
</evidence>
<dbReference type="InterPro" id="IPR029055">
    <property type="entry name" value="Ntn_hydrolases_N"/>
</dbReference>
<dbReference type="EMBL" id="JBHSDK010000030">
    <property type="protein sequence ID" value="MFC4337420.1"/>
    <property type="molecule type" value="Genomic_DNA"/>
</dbReference>
<evidence type="ECO:0000313" key="10">
    <source>
        <dbReference type="Proteomes" id="UP001595823"/>
    </source>
</evidence>
<dbReference type="Gene3D" id="3.60.20.10">
    <property type="entry name" value="Glutamine Phosphoribosylpyrophosphate, subunit 1, domain 1"/>
    <property type="match status" value="1"/>
</dbReference>
<protein>
    <recommendedName>
        <fullName evidence="4">Lysine N-acyltransferase MbtK</fullName>
    </recommendedName>
    <alternativeName>
        <fullName evidence="7">Mycobactin synthase protein K</fullName>
    </alternativeName>
</protein>
<dbReference type="GO" id="GO:0016746">
    <property type="term" value="F:acyltransferase activity"/>
    <property type="evidence" value="ECO:0007669"/>
    <property type="project" value="UniProtKB-KW"/>
</dbReference>
<comment type="caution">
    <text evidence="9">The sequence shown here is derived from an EMBL/GenBank/DDBJ whole genome shotgun (WGS) entry which is preliminary data.</text>
</comment>
<dbReference type="PROSITE" id="PS51186">
    <property type="entry name" value="GNAT"/>
    <property type="match status" value="1"/>
</dbReference>
<evidence type="ECO:0000313" key="9">
    <source>
        <dbReference type="EMBL" id="MFC4337420.1"/>
    </source>
</evidence>
<dbReference type="InterPro" id="IPR043147">
    <property type="entry name" value="Penicillin_amidase_A-knob"/>
</dbReference>
<evidence type="ECO:0000256" key="6">
    <source>
        <dbReference type="ARBA" id="ARBA00023145"/>
    </source>
</evidence>
<evidence type="ECO:0000259" key="8">
    <source>
        <dbReference type="PROSITE" id="PS51186"/>
    </source>
</evidence>
<dbReference type="Gene3D" id="1.10.1400.10">
    <property type="match status" value="1"/>
</dbReference>
<dbReference type="PANTHER" id="PTHR34218:SF4">
    <property type="entry name" value="ACYL-HOMOSERINE LACTONE ACYLASE QUIP"/>
    <property type="match status" value="1"/>
</dbReference>
<dbReference type="Pfam" id="PF01804">
    <property type="entry name" value="Penicil_amidase"/>
    <property type="match status" value="1"/>
</dbReference>
<dbReference type="InterPro" id="IPR019432">
    <property type="entry name" value="Acyltransferase_MbtK/IucB-like"/>
</dbReference>
<sequence>MRFEIHRDDWGVPHLKADSATALAYAQGWNAAEDRAWQIEIDRHRAEGTIASVLGGEGIDWDRFAREAQITDTARRAYENLDSETRYWLDSYVQGINDGLDQYGSRAPEFDRVGTQPGSWKPWTPLAQWISTHILFAGFPVKLFRRQIAHALGENAVPLFALDGPGTAGSNGWMVEGDHTASGLPILAGDPHRFLEEPGVYQQVRLSCDEFDVVGMAVPGVPGVAHFGHAGSVAWGITNAMADTQDLYQEKLRRVEDGTEALGPEGWEPVRAWIETVEVADEDPRRFERYETKRGPIVAGGFADGRRESEAFSLRCTTRAHKDTGFSALLKLLRSTTVADVDAALADWATPVNVVMAADSEGGTLHRVAGTVPVRDRRNMLFPVPAWEDSTAWRGTVDPLPRCEKSGHHVMANERGIAEPLGVEFAAPDRADRISALLESQETWTAGEMARIHSDTFSPSSGALLSAIEFLDDLSSTAQEVRRLLLSWDRRMSGDSREAALFARFRAQVVAEIEKLPPFDGIMAGTEGFPSVFQPWFVLRARMGHVLTNLLADGNGLVGPDERDAVLRSALESTSAQERTVWKDVHRPLIWRALLTEDGLSGTDGDHDCVMSTSSVPGLTDSFGRAPVCRWAWDLSDRENSRWVVPFGASGVPGDVHARDQYPFWAEGTLIPIVTDWEKLTFESAKTFEVERRQTSVYARKVPDFGEVTFDPVDPAVDIDILHSWVTEDRARFWGMREKSKEEVQGIYEFLDALETHHAFLARLDGMPVALFQSYDPSADPVGEYYDVREGDIGCHIFIGPAADDRERRGFTGTLLRCFIEYVLSDSSKDRVVAEPDARNDKAVSRFTSVGFASGPEVRLPEKTASLMYLRREDFTW</sequence>